<reference evidence="2 3" key="1">
    <citation type="submission" date="2018-12" db="EMBL/GenBank/DDBJ databases">
        <title>Mesorhizobium carbonis sp. nov., isolated from coal mine water.</title>
        <authorList>
            <person name="Xin W."/>
            <person name="Xu Z."/>
            <person name="Xiang F."/>
            <person name="Zhang J."/>
            <person name="Xi L."/>
            <person name="Liu J."/>
        </authorList>
    </citation>
    <scope>NUCLEOTIDE SEQUENCE [LARGE SCALE GENOMIC DNA]</scope>
    <source>
        <strain evidence="2 3">B2.3</strain>
    </source>
</reference>
<dbReference type="SUPFAM" id="SSF54427">
    <property type="entry name" value="NTF2-like"/>
    <property type="match status" value="1"/>
</dbReference>
<dbReference type="EMBL" id="RWKW01000069">
    <property type="protein sequence ID" value="RST85032.1"/>
    <property type="molecule type" value="Genomic_DNA"/>
</dbReference>
<dbReference type="Proteomes" id="UP000278398">
    <property type="component" value="Unassembled WGS sequence"/>
</dbReference>
<feature type="domain" description="SnoaL-like" evidence="1">
    <location>
        <begin position="12"/>
        <end position="131"/>
    </location>
</feature>
<dbReference type="InterPro" id="IPR037401">
    <property type="entry name" value="SnoaL-like"/>
</dbReference>
<evidence type="ECO:0000259" key="1">
    <source>
        <dbReference type="Pfam" id="PF13577"/>
    </source>
</evidence>
<evidence type="ECO:0000313" key="2">
    <source>
        <dbReference type="EMBL" id="RST85032.1"/>
    </source>
</evidence>
<organism evidence="2 3">
    <name type="scientific">Aquibium carbonis</name>
    <dbReference type="NCBI Taxonomy" id="2495581"/>
    <lineage>
        <taxon>Bacteria</taxon>
        <taxon>Pseudomonadati</taxon>
        <taxon>Pseudomonadota</taxon>
        <taxon>Alphaproteobacteria</taxon>
        <taxon>Hyphomicrobiales</taxon>
        <taxon>Phyllobacteriaceae</taxon>
        <taxon>Aquibium</taxon>
    </lineage>
</organism>
<dbReference type="InterPro" id="IPR032710">
    <property type="entry name" value="NTF2-like_dom_sf"/>
</dbReference>
<evidence type="ECO:0000313" key="3">
    <source>
        <dbReference type="Proteomes" id="UP000278398"/>
    </source>
</evidence>
<dbReference type="CDD" id="cd00531">
    <property type="entry name" value="NTF2_like"/>
    <property type="match status" value="1"/>
</dbReference>
<sequence length="149" mass="17110">MADMYENGDFLRVSNLLARYVWLFDMADLDGLMGLFTPDALFQDTAGKEYVGEPAIRGYFTELTALPAFRGRRHHLDNLWLQPDGDGYAARCYWTVTRWRTAENAKVIESVGYSTDQFVRSPDGFRIAARRVHHWRDDNCPWAPDGTAI</sequence>
<gene>
    <name evidence="2" type="ORF">EJC49_17800</name>
</gene>
<dbReference type="Gene3D" id="3.10.450.50">
    <property type="match status" value="1"/>
</dbReference>
<protein>
    <submittedName>
        <fullName evidence="2">Nuclear transport factor 2 family protein</fullName>
    </submittedName>
</protein>
<comment type="caution">
    <text evidence="2">The sequence shown here is derived from an EMBL/GenBank/DDBJ whole genome shotgun (WGS) entry which is preliminary data.</text>
</comment>
<dbReference type="OrthoDB" id="674363at2"/>
<keyword evidence="3" id="KW-1185">Reference proteome</keyword>
<dbReference type="Pfam" id="PF13577">
    <property type="entry name" value="SnoaL_4"/>
    <property type="match status" value="1"/>
</dbReference>
<dbReference type="AlphaFoldDB" id="A0A429YUE2"/>
<accession>A0A429YUE2</accession>
<name>A0A429YUE2_9HYPH</name>
<proteinExistence type="predicted"/>